<gene>
    <name evidence="2" type="ORF">QQX04_11010</name>
</gene>
<sequence length="159" mass="17023">MSLSRLLWTLGGLLAVGMIGMSMMFWALERTVLLTFADGAGSEPPFRIYMILFIGLSAMSLSGFYALLHWSRYLRENPETTQAPVWLLAVVGALAVAALVTAVATHAAYIRSLDVVPVDPNQGYVAFQVVMGTLIGVALVLTGARWAPGYKHVPAPASA</sequence>
<dbReference type="EMBL" id="JAUHPV010000006">
    <property type="protein sequence ID" value="MDN4473521.1"/>
    <property type="molecule type" value="Genomic_DNA"/>
</dbReference>
<feature type="transmembrane region" description="Helical" evidence="1">
    <location>
        <begin position="48"/>
        <end position="71"/>
    </location>
</feature>
<evidence type="ECO:0000256" key="1">
    <source>
        <dbReference type="SAM" id="Phobius"/>
    </source>
</evidence>
<evidence type="ECO:0000313" key="2">
    <source>
        <dbReference type="EMBL" id="MDN4473521.1"/>
    </source>
</evidence>
<dbReference type="RefSeq" id="WP_301129133.1">
    <property type="nucleotide sequence ID" value="NZ_JAUHPV010000006.1"/>
</dbReference>
<keyword evidence="1" id="KW-0812">Transmembrane</keyword>
<feature type="transmembrane region" description="Helical" evidence="1">
    <location>
        <begin position="124"/>
        <end position="144"/>
    </location>
</feature>
<name>A0ABT8G2Z3_9MICO</name>
<keyword evidence="3" id="KW-1185">Reference proteome</keyword>
<organism evidence="2 3">
    <name type="scientific">Demequina zhanjiangensis</name>
    <dbReference type="NCBI Taxonomy" id="3051659"/>
    <lineage>
        <taxon>Bacteria</taxon>
        <taxon>Bacillati</taxon>
        <taxon>Actinomycetota</taxon>
        <taxon>Actinomycetes</taxon>
        <taxon>Micrococcales</taxon>
        <taxon>Demequinaceae</taxon>
        <taxon>Demequina</taxon>
    </lineage>
</organism>
<evidence type="ECO:0000313" key="3">
    <source>
        <dbReference type="Proteomes" id="UP001172738"/>
    </source>
</evidence>
<keyword evidence="1" id="KW-0472">Membrane</keyword>
<keyword evidence="1" id="KW-1133">Transmembrane helix</keyword>
<proteinExistence type="predicted"/>
<reference evidence="2" key="1">
    <citation type="submission" date="2023-06" db="EMBL/GenBank/DDBJ databases">
        <title>SYSU T00b26.</title>
        <authorList>
            <person name="Gao L."/>
            <person name="Fang B.-Z."/>
            <person name="Li W.-J."/>
        </authorList>
    </citation>
    <scope>NUCLEOTIDE SEQUENCE</scope>
    <source>
        <strain evidence="2">SYSU T00b26</strain>
    </source>
</reference>
<accession>A0ABT8G2Z3</accession>
<dbReference type="Proteomes" id="UP001172738">
    <property type="component" value="Unassembled WGS sequence"/>
</dbReference>
<protein>
    <submittedName>
        <fullName evidence="2">Uncharacterized protein</fullName>
    </submittedName>
</protein>
<feature type="transmembrane region" description="Helical" evidence="1">
    <location>
        <begin position="7"/>
        <end position="28"/>
    </location>
</feature>
<feature type="transmembrane region" description="Helical" evidence="1">
    <location>
        <begin position="83"/>
        <end position="104"/>
    </location>
</feature>
<comment type="caution">
    <text evidence="2">The sequence shown here is derived from an EMBL/GenBank/DDBJ whole genome shotgun (WGS) entry which is preliminary data.</text>
</comment>